<sequence length="155" mass="17476">MRDHRPTLGNEIISQSRFAELQQQASEILKLNKDLRKILPRGTENHCRAANIRDGQLILEVASAAIKMKIDYDRLHILNQLRTLGYARLIAVTVVINPRLYAQKSSPEKTSTPRPPISKNAASYLHMIASNASPKVKKRLEQLANMADNQPENSK</sequence>
<dbReference type="EMBL" id="JBHMEP010000001">
    <property type="protein sequence ID" value="MFB9135181.1"/>
    <property type="molecule type" value="Genomic_DNA"/>
</dbReference>
<evidence type="ECO:0000313" key="2">
    <source>
        <dbReference type="Proteomes" id="UP001589645"/>
    </source>
</evidence>
<gene>
    <name evidence="1" type="ORF">ACFFUV_09415</name>
</gene>
<keyword evidence="2" id="KW-1185">Reference proteome</keyword>
<dbReference type="Pfam" id="PF05258">
    <property type="entry name" value="DciA"/>
    <property type="match status" value="1"/>
</dbReference>
<dbReference type="InterPro" id="IPR007922">
    <property type="entry name" value="DciA-like"/>
</dbReference>
<evidence type="ECO:0000313" key="1">
    <source>
        <dbReference type="EMBL" id="MFB9135181.1"/>
    </source>
</evidence>
<dbReference type="RefSeq" id="WP_390191560.1">
    <property type="nucleotide sequence ID" value="NZ_JBHMEP010000001.1"/>
</dbReference>
<dbReference type="Proteomes" id="UP001589645">
    <property type="component" value="Unassembled WGS sequence"/>
</dbReference>
<protein>
    <submittedName>
        <fullName evidence="1">DUF721 domain-containing protein</fullName>
    </submittedName>
</protein>
<organism evidence="1 2">
    <name type="scientific">Vibrio olivae</name>
    <dbReference type="NCBI Taxonomy" id="1243002"/>
    <lineage>
        <taxon>Bacteria</taxon>
        <taxon>Pseudomonadati</taxon>
        <taxon>Pseudomonadota</taxon>
        <taxon>Gammaproteobacteria</taxon>
        <taxon>Vibrionales</taxon>
        <taxon>Vibrionaceae</taxon>
        <taxon>Vibrio</taxon>
    </lineage>
</organism>
<reference evidence="1 2" key="1">
    <citation type="submission" date="2024-09" db="EMBL/GenBank/DDBJ databases">
        <authorList>
            <person name="Sun Q."/>
            <person name="Mori K."/>
        </authorList>
    </citation>
    <scope>NUCLEOTIDE SEQUENCE [LARGE SCALE GENOMIC DNA]</scope>
    <source>
        <strain evidence="1 2">CECT 8064</strain>
    </source>
</reference>
<accession>A0ABV5HLS3</accession>
<name>A0ABV5HLS3_9VIBR</name>
<comment type="caution">
    <text evidence="1">The sequence shown here is derived from an EMBL/GenBank/DDBJ whole genome shotgun (WGS) entry which is preliminary data.</text>
</comment>
<proteinExistence type="predicted"/>